<sequence>MTVVLSIFATRLDVFGFFKIFQKVLVLLHLIRPTTHKLTARLLLKSLSPELSREGSTCCLREKQVYALFVKFVREASSGRRDGITLNHVLVFVTGLLRSQSKDLSFTPLLNLLFVKNLIRYMSISSSSFQQHIRAAML</sequence>
<dbReference type="EMBL" id="CALNXJ010000004">
    <property type="protein sequence ID" value="CAH3037630.1"/>
    <property type="molecule type" value="Genomic_DNA"/>
</dbReference>
<evidence type="ECO:0000313" key="1">
    <source>
        <dbReference type="EMBL" id="CAH3037630.1"/>
    </source>
</evidence>
<proteinExistence type="predicted"/>
<organism evidence="1 2">
    <name type="scientific">Pocillopora meandrina</name>
    <dbReference type="NCBI Taxonomy" id="46732"/>
    <lineage>
        <taxon>Eukaryota</taxon>
        <taxon>Metazoa</taxon>
        <taxon>Cnidaria</taxon>
        <taxon>Anthozoa</taxon>
        <taxon>Hexacorallia</taxon>
        <taxon>Scleractinia</taxon>
        <taxon>Astrocoeniina</taxon>
        <taxon>Pocilloporidae</taxon>
        <taxon>Pocillopora</taxon>
    </lineage>
</organism>
<keyword evidence="2" id="KW-1185">Reference proteome</keyword>
<gene>
    <name evidence="1" type="ORF">PMEA_00022254</name>
</gene>
<protein>
    <submittedName>
        <fullName evidence="1">Uncharacterized protein</fullName>
    </submittedName>
</protein>
<dbReference type="AlphaFoldDB" id="A0AAU9VWH6"/>
<name>A0AAU9VWH6_9CNID</name>
<evidence type="ECO:0000313" key="2">
    <source>
        <dbReference type="Proteomes" id="UP001159428"/>
    </source>
</evidence>
<dbReference type="Proteomes" id="UP001159428">
    <property type="component" value="Unassembled WGS sequence"/>
</dbReference>
<comment type="caution">
    <text evidence="1">The sequence shown here is derived from an EMBL/GenBank/DDBJ whole genome shotgun (WGS) entry which is preliminary data.</text>
</comment>
<accession>A0AAU9VWH6</accession>
<reference evidence="1 2" key="1">
    <citation type="submission" date="2022-05" db="EMBL/GenBank/DDBJ databases">
        <authorList>
            <consortium name="Genoscope - CEA"/>
            <person name="William W."/>
        </authorList>
    </citation>
    <scope>NUCLEOTIDE SEQUENCE [LARGE SCALE GENOMIC DNA]</scope>
</reference>